<dbReference type="PANTHER" id="PTHR34502">
    <property type="entry name" value="DUF6594 DOMAIN-CONTAINING PROTEIN-RELATED"/>
    <property type="match status" value="1"/>
</dbReference>
<protein>
    <recommendedName>
        <fullName evidence="2">DUF6594 domain-containing protein</fullName>
    </recommendedName>
</protein>
<dbReference type="Pfam" id="PF20237">
    <property type="entry name" value="DUF6594"/>
    <property type="match status" value="1"/>
</dbReference>
<evidence type="ECO:0000256" key="1">
    <source>
        <dbReference type="SAM" id="Phobius"/>
    </source>
</evidence>
<evidence type="ECO:0000313" key="3">
    <source>
        <dbReference type="EMBL" id="CAH0014474.1"/>
    </source>
</evidence>
<gene>
    <name evidence="3" type="ORF">CRHIZ90672A_00017149</name>
</gene>
<keyword evidence="1" id="KW-1133">Transmembrane helix</keyword>
<dbReference type="PANTHER" id="PTHR34502:SF5">
    <property type="entry name" value="DUF6594 DOMAIN-CONTAINING PROTEIN"/>
    <property type="match status" value="1"/>
</dbReference>
<keyword evidence="4" id="KW-1185">Reference proteome</keyword>
<dbReference type="AlphaFoldDB" id="A0A9N9UWY6"/>
<sequence length="153" mass="16916">MRLPARGIVFLKGSDSELWKDSKLNELTTMEQTTSDDTASSTLRVVKLYHVIIGRFIQDETDKQHRRDDYRQHVNWAIKIERGAKTLVACMIPILGVLVLYFVQDKGARLGVIVAFTAVFSVTLSVLATAAIKDIFSATAAFPAVLVVFVGTS</sequence>
<dbReference type="OrthoDB" id="5342093at2759"/>
<dbReference type="EMBL" id="CABFNQ020000432">
    <property type="protein sequence ID" value="CAH0014474.1"/>
    <property type="molecule type" value="Genomic_DNA"/>
</dbReference>
<comment type="caution">
    <text evidence="3">The sequence shown here is derived from an EMBL/GenBank/DDBJ whole genome shotgun (WGS) entry which is preliminary data.</text>
</comment>
<proteinExistence type="predicted"/>
<keyword evidence="1" id="KW-0472">Membrane</keyword>
<feature type="domain" description="DUF6594" evidence="2">
    <location>
        <begin position="20"/>
        <end position="147"/>
    </location>
</feature>
<dbReference type="InterPro" id="IPR046529">
    <property type="entry name" value="DUF6594"/>
</dbReference>
<evidence type="ECO:0000259" key="2">
    <source>
        <dbReference type="Pfam" id="PF20237"/>
    </source>
</evidence>
<name>A0A9N9UWY6_9HYPO</name>
<feature type="transmembrane region" description="Helical" evidence="1">
    <location>
        <begin position="110"/>
        <end position="128"/>
    </location>
</feature>
<evidence type="ECO:0000313" key="4">
    <source>
        <dbReference type="Proteomes" id="UP000696573"/>
    </source>
</evidence>
<feature type="transmembrane region" description="Helical" evidence="1">
    <location>
        <begin position="86"/>
        <end position="104"/>
    </location>
</feature>
<organism evidence="3 4">
    <name type="scientific">Clonostachys rhizophaga</name>
    <dbReference type="NCBI Taxonomy" id="160324"/>
    <lineage>
        <taxon>Eukaryota</taxon>
        <taxon>Fungi</taxon>
        <taxon>Dikarya</taxon>
        <taxon>Ascomycota</taxon>
        <taxon>Pezizomycotina</taxon>
        <taxon>Sordariomycetes</taxon>
        <taxon>Hypocreomycetidae</taxon>
        <taxon>Hypocreales</taxon>
        <taxon>Bionectriaceae</taxon>
        <taxon>Clonostachys</taxon>
    </lineage>
</organism>
<dbReference type="Proteomes" id="UP000696573">
    <property type="component" value="Unassembled WGS sequence"/>
</dbReference>
<accession>A0A9N9UWY6</accession>
<reference evidence="3" key="1">
    <citation type="submission" date="2021-10" db="EMBL/GenBank/DDBJ databases">
        <authorList>
            <person name="Piombo E."/>
        </authorList>
    </citation>
    <scope>NUCLEOTIDE SEQUENCE</scope>
</reference>
<keyword evidence="1" id="KW-0812">Transmembrane</keyword>